<dbReference type="FunFam" id="3.30.160.60:FF:000100">
    <property type="entry name" value="Zinc finger 45-like"/>
    <property type="match status" value="1"/>
</dbReference>
<evidence type="ECO:0000313" key="7">
    <source>
        <dbReference type="Proteomes" id="UP000046392"/>
    </source>
</evidence>
<keyword evidence="7" id="KW-1185">Reference proteome</keyword>
<keyword evidence="4" id="KW-0862">Zinc</keyword>
<dbReference type="PROSITE" id="PS00028">
    <property type="entry name" value="ZINC_FINGER_C2H2_1"/>
    <property type="match status" value="1"/>
</dbReference>
<evidence type="ECO:0000256" key="5">
    <source>
        <dbReference type="PROSITE-ProRule" id="PRU00042"/>
    </source>
</evidence>
<protein>
    <submittedName>
        <fullName evidence="8">C2H2-type domain-containing protein</fullName>
    </submittedName>
</protein>
<dbReference type="Gene3D" id="3.30.160.60">
    <property type="entry name" value="Classic Zinc Finger"/>
    <property type="match status" value="1"/>
</dbReference>
<dbReference type="AlphaFoldDB" id="A0A0N5BU32"/>
<keyword evidence="2" id="KW-0677">Repeat</keyword>
<dbReference type="InterPro" id="IPR013087">
    <property type="entry name" value="Znf_C2H2_type"/>
</dbReference>
<accession>A0A0N5BU32</accession>
<keyword evidence="1" id="KW-0479">Metal-binding</keyword>
<dbReference type="Proteomes" id="UP000046392">
    <property type="component" value="Unplaced"/>
</dbReference>
<dbReference type="Pfam" id="PF00096">
    <property type="entry name" value="zf-C2H2"/>
    <property type="match status" value="1"/>
</dbReference>
<sequence>MASEILVIADEYGLDGLKGIAVKYLCDDLAIVNVLNLESPQNKCKKSHDKMKYICDICFKSFTQSDDLSKHELIHSEKRASSEECDSSFKSKDSLYFHKKL</sequence>
<organism evidence="7 8">
    <name type="scientific">Strongyloides papillosus</name>
    <name type="common">Intestinal threadworm</name>
    <dbReference type="NCBI Taxonomy" id="174720"/>
    <lineage>
        <taxon>Eukaryota</taxon>
        <taxon>Metazoa</taxon>
        <taxon>Ecdysozoa</taxon>
        <taxon>Nematoda</taxon>
        <taxon>Chromadorea</taxon>
        <taxon>Rhabditida</taxon>
        <taxon>Tylenchina</taxon>
        <taxon>Panagrolaimomorpha</taxon>
        <taxon>Strongyloidoidea</taxon>
        <taxon>Strongyloididae</taxon>
        <taxon>Strongyloides</taxon>
    </lineage>
</organism>
<dbReference type="WBParaSite" id="SPAL_0000935500.1">
    <property type="protein sequence ID" value="SPAL_0000935500.1"/>
    <property type="gene ID" value="SPAL_0000935500"/>
</dbReference>
<evidence type="ECO:0000256" key="1">
    <source>
        <dbReference type="ARBA" id="ARBA00022723"/>
    </source>
</evidence>
<feature type="domain" description="C2H2-type" evidence="6">
    <location>
        <begin position="53"/>
        <end position="80"/>
    </location>
</feature>
<evidence type="ECO:0000313" key="8">
    <source>
        <dbReference type="WBParaSite" id="SPAL_0000935500.1"/>
    </source>
</evidence>
<dbReference type="InterPro" id="IPR036236">
    <property type="entry name" value="Znf_C2H2_sf"/>
</dbReference>
<dbReference type="PROSITE" id="PS50157">
    <property type="entry name" value="ZINC_FINGER_C2H2_2"/>
    <property type="match status" value="1"/>
</dbReference>
<dbReference type="SUPFAM" id="SSF57667">
    <property type="entry name" value="beta-beta-alpha zinc fingers"/>
    <property type="match status" value="1"/>
</dbReference>
<evidence type="ECO:0000259" key="6">
    <source>
        <dbReference type="PROSITE" id="PS50157"/>
    </source>
</evidence>
<reference evidence="8" key="1">
    <citation type="submission" date="2017-02" db="UniProtKB">
        <authorList>
            <consortium name="WormBaseParasite"/>
        </authorList>
    </citation>
    <scope>IDENTIFICATION</scope>
</reference>
<proteinExistence type="predicted"/>
<evidence type="ECO:0000256" key="4">
    <source>
        <dbReference type="ARBA" id="ARBA00022833"/>
    </source>
</evidence>
<keyword evidence="3 5" id="KW-0863">Zinc-finger</keyword>
<evidence type="ECO:0000256" key="2">
    <source>
        <dbReference type="ARBA" id="ARBA00022737"/>
    </source>
</evidence>
<evidence type="ECO:0000256" key="3">
    <source>
        <dbReference type="ARBA" id="ARBA00022771"/>
    </source>
</evidence>
<dbReference type="GO" id="GO:0008270">
    <property type="term" value="F:zinc ion binding"/>
    <property type="evidence" value="ECO:0007669"/>
    <property type="project" value="UniProtKB-KW"/>
</dbReference>
<name>A0A0N5BU32_STREA</name>